<dbReference type="EMBL" id="RHIB01000001">
    <property type="protein sequence ID" value="RNA70125.1"/>
    <property type="molecule type" value="Genomic_DNA"/>
</dbReference>
<dbReference type="InterPro" id="IPR011009">
    <property type="entry name" value="Kinase-like_dom_sf"/>
</dbReference>
<dbReference type="SUPFAM" id="SSF56112">
    <property type="entry name" value="Protein kinase-like (PK-like)"/>
    <property type="match status" value="1"/>
</dbReference>
<reference evidence="2 3" key="1">
    <citation type="submission" date="2018-10" db="EMBL/GenBank/DDBJ databases">
        <title>Bacillus Keqinensis sp. nov., a moderately halophilic bacterium isolated from a saline-alkaline lake.</title>
        <authorList>
            <person name="Wang H."/>
        </authorList>
    </citation>
    <scope>NUCLEOTIDE SEQUENCE [LARGE SCALE GENOMIC DNA]</scope>
    <source>
        <strain evidence="2 3">KQ-3</strain>
    </source>
</reference>
<name>A0A3M7U0A9_9BACI</name>
<dbReference type="PANTHER" id="PTHR41283">
    <property type="entry name" value="AMINOGLYCOSIDE PHOSPHOTRANSFERASE"/>
    <property type="match status" value="1"/>
</dbReference>
<keyword evidence="2" id="KW-0808">Transferase</keyword>
<dbReference type="Pfam" id="PF01636">
    <property type="entry name" value="APH"/>
    <property type="match status" value="1"/>
</dbReference>
<accession>A0A3M7U0A9</accession>
<sequence>MDVKDIPNFKQAKSVREITKGFSHDKKLVIDEKYLVRIFSAEEGSDARKKEFETIKALSAHSARVPKAIEYGFLNKTREGYMVLSYLQGVDGEAALPCLSDKEQYHIGFEAGKELKNLHKLNAPDHITPWEKVKKKKSDRYLEELKTIPVAEELKEMLATYIKENEFLIQGRPNRFQHDDFHPSNLLIHNHSFSGIIDFQRMDWGDPVHDLYKTGFFSKQVSVPFSRGAVDGYLEDWGDDTFFWKLYALYSAMHLVSALVWCVKHTPDQFDKFHKYSLEVIDDHNGFTKTTPLWYR</sequence>
<organism evidence="2 3">
    <name type="scientific">Alteribacter keqinensis</name>
    <dbReference type="NCBI Taxonomy" id="2483800"/>
    <lineage>
        <taxon>Bacteria</taxon>
        <taxon>Bacillati</taxon>
        <taxon>Bacillota</taxon>
        <taxon>Bacilli</taxon>
        <taxon>Bacillales</taxon>
        <taxon>Bacillaceae</taxon>
        <taxon>Alteribacter</taxon>
    </lineage>
</organism>
<dbReference type="GO" id="GO:0016740">
    <property type="term" value="F:transferase activity"/>
    <property type="evidence" value="ECO:0007669"/>
    <property type="project" value="UniProtKB-KW"/>
</dbReference>
<dbReference type="PIRSF" id="PIRSF000707">
    <property type="entry name" value="Hygromycin-B_kinase"/>
    <property type="match status" value="1"/>
</dbReference>
<protein>
    <submittedName>
        <fullName evidence="2">Aminoglycoside phosphotransferase family protein</fullName>
    </submittedName>
</protein>
<dbReference type="InterPro" id="IPR016259">
    <property type="entry name" value="Hygromycin-B_Kinase"/>
</dbReference>
<dbReference type="InterPro" id="IPR002575">
    <property type="entry name" value="Aminoglycoside_PTrfase"/>
</dbReference>
<dbReference type="PANTHER" id="PTHR41283:SF1">
    <property type="entry name" value="AMINOGLYCOSIDE PHOSPHOTRANSFERASE DOMAIN-CONTAINING PROTEIN"/>
    <property type="match status" value="1"/>
</dbReference>
<evidence type="ECO:0000313" key="2">
    <source>
        <dbReference type="EMBL" id="RNA70125.1"/>
    </source>
</evidence>
<comment type="caution">
    <text evidence="2">The sequence shown here is derived from an EMBL/GenBank/DDBJ whole genome shotgun (WGS) entry which is preliminary data.</text>
</comment>
<proteinExistence type="predicted"/>
<keyword evidence="3" id="KW-1185">Reference proteome</keyword>
<evidence type="ECO:0000313" key="3">
    <source>
        <dbReference type="Proteomes" id="UP000278746"/>
    </source>
</evidence>
<dbReference type="AlphaFoldDB" id="A0A3M7U0A9"/>
<dbReference type="Proteomes" id="UP000278746">
    <property type="component" value="Unassembled WGS sequence"/>
</dbReference>
<dbReference type="RefSeq" id="WP_122897635.1">
    <property type="nucleotide sequence ID" value="NZ_RHIB01000001.1"/>
</dbReference>
<evidence type="ECO:0000259" key="1">
    <source>
        <dbReference type="Pfam" id="PF01636"/>
    </source>
</evidence>
<feature type="domain" description="Aminoglycoside phosphotransferase" evidence="1">
    <location>
        <begin position="15"/>
        <end position="238"/>
    </location>
</feature>
<dbReference type="Gene3D" id="3.90.1200.10">
    <property type="match status" value="1"/>
</dbReference>
<dbReference type="OrthoDB" id="334783at2"/>
<gene>
    <name evidence="2" type="ORF">EBO34_09410</name>
</gene>